<dbReference type="PIRSF" id="PIRSF000726">
    <property type="entry name" value="Asp_kin"/>
    <property type="match status" value="1"/>
</dbReference>
<dbReference type="SUPFAM" id="SSF55021">
    <property type="entry name" value="ACT-like"/>
    <property type="match status" value="2"/>
</dbReference>
<comment type="similarity">
    <text evidence="4 14">Belongs to the aspartokinase family.</text>
</comment>
<comment type="pathway">
    <text evidence="2 15">Amino-acid biosynthesis; L-methionine biosynthesis via de novo pathway; L-homoserine from L-aspartate: step 1/3.</text>
</comment>
<dbReference type="RefSeq" id="WP_354188776.1">
    <property type="nucleotide sequence ID" value="NZ_JBEPLI010000002.1"/>
</dbReference>
<evidence type="ECO:0000259" key="16">
    <source>
        <dbReference type="PROSITE" id="PS51671"/>
    </source>
</evidence>
<organism evidence="17 18">
    <name type="scientific">Bartonella silvatica</name>
    <dbReference type="NCBI Taxonomy" id="357760"/>
    <lineage>
        <taxon>Bacteria</taxon>
        <taxon>Pseudomonadati</taxon>
        <taxon>Pseudomonadota</taxon>
        <taxon>Alphaproteobacteria</taxon>
        <taxon>Hyphomicrobiales</taxon>
        <taxon>Bartonellaceae</taxon>
        <taxon>Bartonella</taxon>
    </lineage>
</organism>
<dbReference type="SUPFAM" id="SSF53633">
    <property type="entry name" value="Carbamate kinase-like"/>
    <property type="match status" value="1"/>
</dbReference>
<evidence type="ECO:0000256" key="1">
    <source>
        <dbReference type="ARBA" id="ARBA00004766"/>
    </source>
</evidence>
<dbReference type="CDD" id="cd04923">
    <property type="entry name" value="ACT_AK-LysC-DapG-like_2"/>
    <property type="match status" value="1"/>
</dbReference>
<keyword evidence="18" id="KW-1185">Reference proteome</keyword>
<evidence type="ECO:0000256" key="13">
    <source>
        <dbReference type="ARBA" id="ARBA00047872"/>
    </source>
</evidence>
<dbReference type="CDD" id="cd04913">
    <property type="entry name" value="ACT_AKii-LysC-BS-like_1"/>
    <property type="match status" value="1"/>
</dbReference>
<comment type="pathway">
    <text evidence="1 15">Amino-acid biosynthesis; L-lysine biosynthesis via DAP pathway; (S)-tetrahydrodipicolinate from L-aspartate: step 1/4.</text>
</comment>
<evidence type="ECO:0000256" key="11">
    <source>
        <dbReference type="ARBA" id="ARBA00022840"/>
    </source>
</evidence>
<comment type="pathway">
    <text evidence="3 15">Amino-acid biosynthesis; L-threonine biosynthesis; L-threonine from L-aspartate: step 1/5.</text>
</comment>
<dbReference type="EC" id="2.7.2.4" evidence="5 14"/>
<feature type="domain" description="ACT" evidence="16">
    <location>
        <begin position="357"/>
        <end position="418"/>
    </location>
</feature>
<reference evidence="17 18" key="1">
    <citation type="submission" date="2024-06" db="EMBL/GenBank/DDBJ databases">
        <title>Genomic Encyclopedia of Type Strains, Phase IV (KMG-IV): sequencing the most valuable type-strain genomes for metagenomic binning, comparative biology and taxonomic classification.</title>
        <authorList>
            <person name="Goeker M."/>
        </authorList>
    </citation>
    <scope>NUCLEOTIDE SEQUENCE [LARGE SCALE GENOMIC DNA]</scope>
    <source>
        <strain evidence="17 18">DSM 23649</strain>
    </source>
</reference>
<dbReference type="NCBIfam" id="NF005154">
    <property type="entry name" value="PRK06635.1-2"/>
    <property type="match status" value="1"/>
</dbReference>
<dbReference type="EMBL" id="JBEPLI010000002">
    <property type="protein sequence ID" value="MET3589320.1"/>
    <property type="molecule type" value="Genomic_DNA"/>
</dbReference>
<dbReference type="InterPro" id="IPR036393">
    <property type="entry name" value="AceGlu_kinase-like_sf"/>
</dbReference>
<dbReference type="InterPro" id="IPR001341">
    <property type="entry name" value="Asp_kinase"/>
</dbReference>
<evidence type="ECO:0000313" key="18">
    <source>
        <dbReference type="Proteomes" id="UP001549086"/>
    </source>
</evidence>
<evidence type="ECO:0000256" key="7">
    <source>
        <dbReference type="ARBA" id="ARBA00022605"/>
    </source>
</evidence>
<keyword evidence="8 14" id="KW-0808">Transferase</keyword>
<evidence type="ECO:0000256" key="15">
    <source>
        <dbReference type="RuleBase" id="RU004249"/>
    </source>
</evidence>
<feature type="domain" description="ACT" evidence="16">
    <location>
        <begin position="276"/>
        <end position="351"/>
    </location>
</feature>
<keyword evidence="11" id="KW-0067">ATP-binding</keyword>
<evidence type="ECO:0000256" key="5">
    <source>
        <dbReference type="ARBA" id="ARBA00013059"/>
    </source>
</evidence>
<dbReference type="NCBIfam" id="NF005155">
    <property type="entry name" value="PRK06635.1-4"/>
    <property type="match status" value="1"/>
</dbReference>
<dbReference type="PANTHER" id="PTHR21499:SF3">
    <property type="entry name" value="ASPARTOKINASE"/>
    <property type="match status" value="1"/>
</dbReference>
<evidence type="ECO:0000256" key="6">
    <source>
        <dbReference type="ARBA" id="ARBA00016273"/>
    </source>
</evidence>
<keyword evidence="7 15" id="KW-0028">Amino-acid biosynthesis</keyword>
<dbReference type="InterPro" id="IPR041740">
    <property type="entry name" value="AKii-LysC-BS"/>
</dbReference>
<name>A0ABV2HFJ9_9HYPH</name>
<dbReference type="InterPro" id="IPR002912">
    <property type="entry name" value="ACT_dom"/>
</dbReference>
<dbReference type="InterPro" id="IPR054352">
    <property type="entry name" value="ACT_Aspartokinase"/>
</dbReference>
<evidence type="ECO:0000256" key="12">
    <source>
        <dbReference type="ARBA" id="ARBA00023154"/>
    </source>
</evidence>
<dbReference type="NCBIfam" id="TIGR00656">
    <property type="entry name" value="asp_kin_monofn"/>
    <property type="match status" value="1"/>
</dbReference>
<comment type="catalytic activity">
    <reaction evidence="13 14">
        <text>L-aspartate + ATP = 4-phospho-L-aspartate + ADP</text>
        <dbReference type="Rhea" id="RHEA:23776"/>
        <dbReference type="ChEBI" id="CHEBI:29991"/>
        <dbReference type="ChEBI" id="CHEBI:30616"/>
        <dbReference type="ChEBI" id="CHEBI:57535"/>
        <dbReference type="ChEBI" id="CHEBI:456216"/>
        <dbReference type="EC" id="2.7.2.4"/>
    </reaction>
</comment>
<protein>
    <recommendedName>
        <fullName evidence="6 14">Aspartokinase</fullName>
        <ecNumber evidence="5 14">2.7.2.4</ecNumber>
    </recommendedName>
</protein>
<dbReference type="InterPro" id="IPR005260">
    <property type="entry name" value="Asp_kin_monofn"/>
</dbReference>
<evidence type="ECO:0000256" key="10">
    <source>
        <dbReference type="ARBA" id="ARBA00022777"/>
    </source>
</evidence>
<evidence type="ECO:0000256" key="4">
    <source>
        <dbReference type="ARBA" id="ARBA00010122"/>
    </source>
</evidence>
<dbReference type="Pfam" id="PF00696">
    <property type="entry name" value="AA_kinase"/>
    <property type="match status" value="1"/>
</dbReference>
<sequence length="418" mass="45158">MARIVMKFGGTSVANIERIHNVARHVKREIEAGHEVAVVVSAMAGKTDELVQWTRDASPVYKDTCEYDVIVASGEQVTAGLLALTLQAMGINARSWLGWQIPIHTDSAHSHARITDIDGSFLIQHFQKGQVAVIAGFQGIAPDNRISTLGRGGSDTSAVAIAAAIQADRCDIYTDVDGVYTTDPRIEPKARRLSKVAFEEMLEMASLGAKVLQVRSVELAMVHKVRTFVRSSFEDPDAPGMDDPMNSSGTLICDEDEIVEQQNVTGIAFAKDEAQVSLRRLADRPGISAAIFGPMAEARINVDMIVQNISEDGSKTDMTFTVPSADVDKAVALLEKNRHEIGFDVLQFESDLAKVSVIGIGMRSHAGVAATAFKALAEKGINIQAITTSEIKISILIDRAYTELAVRTLHAVYGLDKA</sequence>
<gene>
    <name evidence="17" type="ORF">ABID23_000397</name>
</gene>
<dbReference type="CDD" id="cd04261">
    <property type="entry name" value="AAK_AKii-LysC-BS"/>
    <property type="match status" value="1"/>
</dbReference>
<dbReference type="PANTHER" id="PTHR21499">
    <property type="entry name" value="ASPARTATE KINASE"/>
    <property type="match status" value="1"/>
</dbReference>
<evidence type="ECO:0000256" key="3">
    <source>
        <dbReference type="ARBA" id="ARBA00005139"/>
    </source>
</evidence>
<evidence type="ECO:0000256" key="9">
    <source>
        <dbReference type="ARBA" id="ARBA00022741"/>
    </source>
</evidence>
<dbReference type="GO" id="GO:0004072">
    <property type="term" value="F:aspartate kinase activity"/>
    <property type="evidence" value="ECO:0007669"/>
    <property type="project" value="UniProtKB-EC"/>
</dbReference>
<dbReference type="InterPro" id="IPR045865">
    <property type="entry name" value="ACT-like_dom_sf"/>
</dbReference>
<keyword evidence="10 14" id="KW-0418">Kinase</keyword>
<proteinExistence type="inferred from homology"/>
<dbReference type="PROSITE" id="PS00324">
    <property type="entry name" value="ASPARTOKINASE"/>
    <property type="match status" value="1"/>
</dbReference>
<keyword evidence="9" id="KW-0547">Nucleotide-binding</keyword>
<keyword evidence="12" id="KW-0457">Lysine biosynthesis</keyword>
<evidence type="ECO:0000256" key="8">
    <source>
        <dbReference type="ARBA" id="ARBA00022679"/>
    </source>
</evidence>
<evidence type="ECO:0000313" key="17">
    <source>
        <dbReference type="EMBL" id="MET3589320.1"/>
    </source>
</evidence>
<dbReference type="Proteomes" id="UP001549086">
    <property type="component" value="Unassembled WGS sequence"/>
</dbReference>
<dbReference type="PROSITE" id="PS51671">
    <property type="entry name" value="ACT"/>
    <property type="match status" value="2"/>
</dbReference>
<dbReference type="Gene3D" id="3.30.2130.10">
    <property type="entry name" value="VC0802-like"/>
    <property type="match status" value="1"/>
</dbReference>
<dbReference type="NCBIfam" id="TIGR00657">
    <property type="entry name" value="asp_kinases"/>
    <property type="match status" value="1"/>
</dbReference>
<dbReference type="Pfam" id="PF22468">
    <property type="entry name" value="ACT_9"/>
    <property type="match status" value="2"/>
</dbReference>
<evidence type="ECO:0000256" key="2">
    <source>
        <dbReference type="ARBA" id="ARBA00004986"/>
    </source>
</evidence>
<dbReference type="InterPro" id="IPR001048">
    <property type="entry name" value="Asp/Glu/Uridylate_kinase"/>
</dbReference>
<accession>A0ABV2HFJ9</accession>
<dbReference type="InterPro" id="IPR018042">
    <property type="entry name" value="Aspartate_kinase_CS"/>
</dbReference>
<evidence type="ECO:0000256" key="14">
    <source>
        <dbReference type="RuleBase" id="RU003448"/>
    </source>
</evidence>
<dbReference type="Gene3D" id="3.40.1160.10">
    <property type="entry name" value="Acetylglutamate kinase-like"/>
    <property type="match status" value="1"/>
</dbReference>
<comment type="caution">
    <text evidence="17">The sequence shown here is derived from an EMBL/GenBank/DDBJ whole genome shotgun (WGS) entry which is preliminary data.</text>
</comment>